<dbReference type="AlphaFoldDB" id="A0A6I8PEJ9"/>
<dbReference type="Pfam" id="PF15927">
    <property type="entry name" value="Casc1_N"/>
    <property type="match status" value="1"/>
</dbReference>
<dbReference type="InParanoid" id="A0A6I8PEJ9"/>
<evidence type="ECO:0000256" key="2">
    <source>
        <dbReference type="ARBA" id="ARBA00024414"/>
    </source>
</evidence>
<protein>
    <recommendedName>
        <fullName evidence="2">Dynein axonemal intermediate chain 7</fullName>
    </recommendedName>
</protein>
<dbReference type="GO" id="GO:0008017">
    <property type="term" value="F:microtubule binding"/>
    <property type="evidence" value="ECO:0000318"/>
    <property type="project" value="GO_Central"/>
</dbReference>
<comment type="similarity">
    <text evidence="1">Belongs to the DNAI7 family.</text>
</comment>
<dbReference type="CDD" id="cd22249">
    <property type="entry name" value="UDM1_RNF168_RNF169-like"/>
    <property type="match status" value="1"/>
</dbReference>
<dbReference type="InterPro" id="IPR031826">
    <property type="entry name" value="IC97/Casc1_N"/>
</dbReference>
<feature type="domain" description="IC97/Casc1 N-terminal" evidence="4">
    <location>
        <begin position="8"/>
        <end position="208"/>
    </location>
</feature>
<dbReference type="FunCoup" id="A0A6I8PEJ9">
    <property type="interactions" value="146"/>
</dbReference>
<feature type="compositionally biased region" description="Basic and acidic residues" evidence="3">
    <location>
        <begin position="257"/>
        <end position="275"/>
    </location>
</feature>
<feature type="compositionally biased region" description="Basic and acidic residues" evidence="3">
    <location>
        <begin position="341"/>
        <end position="351"/>
    </location>
</feature>
<dbReference type="Bgee" id="ENSOANG00000045289">
    <property type="expression patterns" value="Expressed in testis and 8 other cell types or tissues"/>
</dbReference>
<name>A0A6I8PEJ9_ORNAN</name>
<dbReference type="GO" id="GO:0005930">
    <property type="term" value="C:axoneme"/>
    <property type="evidence" value="ECO:0000318"/>
    <property type="project" value="GO_Central"/>
</dbReference>
<dbReference type="GeneTree" id="ENSGT00390000004708"/>
<feature type="compositionally biased region" description="Basic and acidic residues" evidence="3">
    <location>
        <begin position="314"/>
        <end position="331"/>
    </location>
</feature>
<evidence type="ECO:0000313" key="5">
    <source>
        <dbReference type="Ensembl" id="ENSOANP00000051096.1"/>
    </source>
</evidence>
<reference evidence="5" key="3">
    <citation type="submission" date="2025-09" db="UniProtKB">
        <authorList>
            <consortium name="Ensembl"/>
        </authorList>
    </citation>
    <scope>IDENTIFICATION</scope>
    <source>
        <strain evidence="5">Glennie</strain>
    </source>
</reference>
<dbReference type="Ensembl" id="ENSOANT00000056966.1">
    <property type="protein sequence ID" value="ENSOANP00000051096.1"/>
    <property type="gene ID" value="ENSOANG00000045289.1"/>
</dbReference>
<evidence type="ECO:0000259" key="4">
    <source>
        <dbReference type="Pfam" id="PF15927"/>
    </source>
</evidence>
<feature type="compositionally biased region" description="Pro residues" evidence="3">
    <location>
        <begin position="401"/>
        <end position="410"/>
    </location>
</feature>
<dbReference type="Proteomes" id="UP000002279">
    <property type="component" value="Chromosome 2"/>
</dbReference>
<reference evidence="5 6" key="1">
    <citation type="journal article" date="2008" name="Nature">
        <title>Genome analysis of the platypus reveals unique signatures of evolution.</title>
        <authorList>
            <person name="Warren W.C."/>
            <person name="Hillier L.W."/>
            <person name="Marshall Graves J.A."/>
            <person name="Birney E."/>
            <person name="Ponting C.P."/>
            <person name="Grutzner F."/>
            <person name="Belov K."/>
            <person name="Miller W."/>
            <person name="Clarke L."/>
            <person name="Chinwalla A.T."/>
            <person name="Yang S.P."/>
            <person name="Heger A."/>
            <person name="Locke D.P."/>
            <person name="Miethke P."/>
            <person name="Waters P.D."/>
            <person name="Veyrunes F."/>
            <person name="Fulton L."/>
            <person name="Fulton B."/>
            <person name="Graves T."/>
            <person name="Wallis J."/>
            <person name="Puente X.S."/>
            <person name="Lopez-Otin C."/>
            <person name="Ordonez G.R."/>
            <person name="Eichler E.E."/>
            <person name="Chen L."/>
            <person name="Cheng Z."/>
            <person name="Deakin J.E."/>
            <person name="Alsop A."/>
            <person name="Thompson K."/>
            <person name="Kirby P."/>
            <person name="Papenfuss A.T."/>
            <person name="Wakefield M.J."/>
            <person name="Olender T."/>
            <person name="Lancet D."/>
            <person name="Huttley G.A."/>
            <person name="Smit A.F."/>
            <person name="Pask A."/>
            <person name="Temple-Smith P."/>
            <person name="Batzer M.A."/>
            <person name="Walker J.A."/>
            <person name="Konkel M.K."/>
            <person name="Harris R.S."/>
            <person name="Whittington C.M."/>
            <person name="Wong E.S."/>
            <person name="Gemmell N.J."/>
            <person name="Buschiazzo E."/>
            <person name="Vargas Jentzsch I.M."/>
            <person name="Merkel A."/>
            <person name="Schmitz J."/>
            <person name="Zemann A."/>
            <person name="Churakov G."/>
            <person name="Kriegs J.O."/>
            <person name="Brosius J."/>
            <person name="Murchison E.P."/>
            <person name="Sachidanandam R."/>
            <person name="Smith C."/>
            <person name="Hannon G.J."/>
            <person name="Tsend-Ayush E."/>
            <person name="McMillan D."/>
            <person name="Attenborough R."/>
            <person name="Rens W."/>
            <person name="Ferguson-Smith M."/>
            <person name="Lefevre C.M."/>
            <person name="Sharp J.A."/>
            <person name="Nicholas K.R."/>
            <person name="Ray D.A."/>
            <person name="Kube M."/>
            <person name="Reinhardt R."/>
            <person name="Pringle T.H."/>
            <person name="Taylor J."/>
            <person name="Jones R.C."/>
            <person name="Nixon B."/>
            <person name="Dacheux J.L."/>
            <person name="Niwa H."/>
            <person name="Sekita Y."/>
            <person name="Huang X."/>
            <person name="Stark A."/>
            <person name="Kheradpour P."/>
            <person name="Kellis M."/>
            <person name="Flicek P."/>
            <person name="Chen Y."/>
            <person name="Webber C."/>
            <person name="Hardison R."/>
            <person name="Nelson J."/>
            <person name="Hallsworth-Pepin K."/>
            <person name="Delehaunty K."/>
            <person name="Markovic C."/>
            <person name="Minx P."/>
            <person name="Feng Y."/>
            <person name="Kremitzki C."/>
            <person name="Mitreva M."/>
            <person name="Glasscock J."/>
            <person name="Wylie T."/>
            <person name="Wohldmann P."/>
            <person name="Thiru P."/>
            <person name="Nhan M.N."/>
            <person name="Pohl C.S."/>
            <person name="Smith S.M."/>
            <person name="Hou S."/>
            <person name="Nefedov M."/>
            <person name="de Jong P.J."/>
            <person name="Renfree M.B."/>
            <person name="Mardis E.R."/>
            <person name="Wilson R.K."/>
        </authorList>
    </citation>
    <scope>NUCLEOTIDE SEQUENCE [LARGE SCALE GENOMIC DNA]</scope>
    <source>
        <strain evidence="5 6">Glennie</strain>
    </source>
</reference>
<dbReference type="PANTHER" id="PTHR20929:SF11">
    <property type="entry name" value="DYNEIN AXONEMAL INTERMEDIATE CHAIN 7"/>
    <property type="match status" value="1"/>
</dbReference>
<organism evidence="5 6">
    <name type="scientific">Ornithorhynchus anatinus</name>
    <name type="common">Duckbill platypus</name>
    <dbReference type="NCBI Taxonomy" id="9258"/>
    <lineage>
        <taxon>Eukaryota</taxon>
        <taxon>Metazoa</taxon>
        <taxon>Chordata</taxon>
        <taxon>Craniata</taxon>
        <taxon>Vertebrata</taxon>
        <taxon>Euteleostomi</taxon>
        <taxon>Mammalia</taxon>
        <taxon>Monotremata</taxon>
        <taxon>Ornithorhynchidae</taxon>
        <taxon>Ornithorhynchus</taxon>
    </lineage>
</organism>
<evidence type="ECO:0000256" key="1">
    <source>
        <dbReference type="ARBA" id="ARBA00024332"/>
    </source>
</evidence>
<reference evidence="5" key="2">
    <citation type="submission" date="2025-08" db="UniProtKB">
        <authorList>
            <consortium name="Ensembl"/>
        </authorList>
    </citation>
    <scope>IDENTIFICATION</scope>
    <source>
        <strain evidence="5">Glennie</strain>
    </source>
</reference>
<evidence type="ECO:0000313" key="6">
    <source>
        <dbReference type="Proteomes" id="UP000002279"/>
    </source>
</evidence>
<sequence>MQQEEEQKRLQEEEEARFKAEKEESERLEKQRLEKEKQEKLEAKDLERRSDELEELYLLENCYSAAEKWRKESHAQAKWEEFTRCVDTPDPTLPREINTFISLWKEEQNEDIETVMQKGKSVLSLIERLELVLMETPLHELKEKKMTLHQESIVEMRELLYSKFEVATERLLKQASAMVDPDSGNMEKVIRGEDVTFCIWANLKKNPKYKNVTFGDTQMGMRLPKFLTVSDIALRLLHTHFDHLSPLSALTPLPKIEPPERPAPDADRPPARDPGRAPQEGEPEPRDDPGRPPPADQDDGLEEQMSLAFDGEGVEERAGEEVEKTSARERLSSLSVPPKSQLEESESRSDDFVGENVVDLHQFTPLGGIYHLDVLRLPPQRKQVKGWTLVEMLSGGLQRFPYPPPPPQEGPLPSQASDPPAIKETLARAEMEVIPPPITVTLKFNDNAMFFEEPTVAKWDPEGRCWRTDGFGDVYCNMEERQLSFTLGSLCPIALMQDIHLNMPYQSWELCPTGLDAALFVVFTTFTELKIQIQENRCMLVSATLEDEEFVSDITGRWMTPLALTLAMRRVGLNVFPSERSRKYVGVNEKSPGTEVRTYQQMALMAPALAFGWSKWNLHCGAEKVVLKVSEHLGAEPVNSRDWSLYMFDGRRAQRLKIDEFGPAFSEDLEDDTEFHATLYHMLKDFTSQEAAERIRNAHHLFVDAVYQLLLFTRVLSYS</sequence>
<feature type="region of interest" description="Disordered" evidence="3">
    <location>
        <begin position="1"/>
        <end position="45"/>
    </location>
</feature>
<keyword evidence="6" id="KW-1185">Reference proteome</keyword>
<dbReference type="InterPro" id="IPR023247">
    <property type="entry name" value="IC97/Dnai7-like"/>
</dbReference>
<dbReference type="OMA" id="FTRCEKT"/>
<feature type="region of interest" description="Disordered" evidence="3">
    <location>
        <begin position="398"/>
        <end position="419"/>
    </location>
</feature>
<gene>
    <name evidence="5" type="primary">DNAI7</name>
</gene>
<dbReference type="PRINTS" id="PR02043">
    <property type="entry name" value="CANCERSCCP1"/>
</dbReference>
<feature type="region of interest" description="Disordered" evidence="3">
    <location>
        <begin position="248"/>
        <end position="351"/>
    </location>
</feature>
<dbReference type="GO" id="GO:0048487">
    <property type="term" value="F:beta-tubulin binding"/>
    <property type="evidence" value="ECO:0000318"/>
    <property type="project" value="GO_Central"/>
</dbReference>
<accession>A0A6I8PEJ9</accession>
<dbReference type="PANTHER" id="PTHR20929">
    <property type="entry name" value="LUNG ADENOMA SUSCEPTIBILITY 1-RELATED"/>
    <property type="match status" value="1"/>
</dbReference>
<evidence type="ECO:0000256" key="3">
    <source>
        <dbReference type="SAM" id="MobiDB-lite"/>
    </source>
</evidence>
<proteinExistence type="inferred from homology"/>